<evidence type="ECO:0000313" key="2">
    <source>
        <dbReference type="EMBL" id="MEP0820441.1"/>
    </source>
</evidence>
<gene>
    <name evidence="2" type="ORF">NC998_25410</name>
</gene>
<evidence type="ECO:0000313" key="3">
    <source>
        <dbReference type="Proteomes" id="UP001464891"/>
    </source>
</evidence>
<comment type="caution">
    <text evidence="2">The sequence shown here is derived from an EMBL/GenBank/DDBJ whole genome shotgun (WGS) entry which is preliminary data.</text>
</comment>
<evidence type="ECO:0000256" key="1">
    <source>
        <dbReference type="SAM" id="Coils"/>
    </source>
</evidence>
<sequence>MPGYLSSDEIENGKAYRAGLFSEDRDWLVAPHAIPDEDWAIIPKQQGETWSFEIHHYHGIAASCHDWPTMEEAIEDAQQALNPCLEQLEEWLEAEEQTEAEAIAEAMREEIEDAEWWYGFKLLRLYDLLPASLRALLGHCAFDLVETDGRSTMRLECASQTVFRRIQRKQESFRNRLMKVFGAIDLAIAYGEEAIVIPSTYQR</sequence>
<dbReference type="RefSeq" id="WP_190435234.1">
    <property type="nucleotide sequence ID" value="NZ_JAMPKM010000029.1"/>
</dbReference>
<accession>A0ABV0JF83</accession>
<keyword evidence="3" id="KW-1185">Reference proteome</keyword>
<proteinExistence type="predicted"/>
<name>A0ABV0JF83_9CYAN</name>
<dbReference type="Proteomes" id="UP001464891">
    <property type="component" value="Unassembled WGS sequence"/>
</dbReference>
<protein>
    <submittedName>
        <fullName evidence="2">Uncharacterized protein</fullName>
    </submittedName>
</protein>
<reference evidence="2 3" key="1">
    <citation type="submission" date="2022-04" db="EMBL/GenBank/DDBJ databases">
        <title>Positive selection, recombination, and allopatry shape intraspecific diversity of widespread and dominant cyanobacteria.</title>
        <authorList>
            <person name="Wei J."/>
            <person name="Shu W."/>
            <person name="Hu C."/>
        </authorList>
    </citation>
    <scope>NUCLEOTIDE SEQUENCE [LARGE SCALE GENOMIC DNA]</scope>
    <source>
        <strain evidence="2 3">GB2-A4</strain>
    </source>
</reference>
<organism evidence="2 3">
    <name type="scientific">Trichocoleus desertorum GB2-A4</name>
    <dbReference type="NCBI Taxonomy" id="2933944"/>
    <lineage>
        <taxon>Bacteria</taxon>
        <taxon>Bacillati</taxon>
        <taxon>Cyanobacteriota</taxon>
        <taxon>Cyanophyceae</taxon>
        <taxon>Leptolyngbyales</taxon>
        <taxon>Trichocoleusaceae</taxon>
        <taxon>Trichocoleus</taxon>
    </lineage>
</organism>
<keyword evidence="1" id="KW-0175">Coiled coil</keyword>
<dbReference type="EMBL" id="JAMPKM010000029">
    <property type="protein sequence ID" value="MEP0820441.1"/>
    <property type="molecule type" value="Genomic_DNA"/>
</dbReference>
<feature type="coiled-coil region" evidence="1">
    <location>
        <begin position="85"/>
        <end position="112"/>
    </location>
</feature>